<feature type="chain" id="PRO_5035304434" description="Outer membrane lipoprotein-sorting protein" evidence="1">
    <location>
        <begin position="25"/>
        <end position="277"/>
    </location>
</feature>
<feature type="signal peptide" evidence="1">
    <location>
        <begin position="1"/>
        <end position="24"/>
    </location>
</feature>
<sequence>MTLKIIRHCLLAATVLLVASPVMAQTDTAYSDISKRDMREFRRLMPGIYTNEEQVNFQESLGVAKEDQVMRMDVVVTRTGESFTSVITWADGRTLEARHEHSIVNGKIQANAIRNGRMECARTVTRTFETFTAVGCDGPFILSPKGISLTSGDKTYILLRSRPFTCWVSPRKTDGSYAFYNNLVLHDQGGRVWIDATADHPRVGLKLRNVTWPTGVNRDSMALYTYQGQDEVYSPGYAWGDPKSERLAINTRWIQASCTQGNSLITPTLNLTPGRSD</sequence>
<evidence type="ECO:0000313" key="3">
    <source>
        <dbReference type="Proteomes" id="UP000634004"/>
    </source>
</evidence>
<accession>A0A8J3CP98</accession>
<organism evidence="2 3">
    <name type="scientific">Algimonas arctica</name>
    <dbReference type="NCBI Taxonomy" id="1479486"/>
    <lineage>
        <taxon>Bacteria</taxon>
        <taxon>Pseudomonadati</taxon>
        <taxon>Pseudomonadota</taxon>
        <taxon>Alphaproteobacteria</taxon>
        <taxon>Maricaulales</taxon>
        <taxon>Robiginitomaculaceae</taxon>
        <taxon>Algimonas</taxon>
    </lineage>
</organism>
<reference evidence="2" key="1">
    <citation type="journal article" date="2014" name="Int. J. Syst. Evol. Microbiol.">
        <title>Complete genome sequence of Corynebacterium casei LMG S-19264T (=DSM 44701T), isolated from a smear-ripened cheese.</title>
        <authorList>
            <consortium name="US DOE Joint Genome Institute (JGI-PGF)"/>
            <person name="Walter F."/>
            <person name="Albersmeier A."/>
            <person name="Kalinowski J."/>
            <person name="Ruckert C."/>
        </authorList>
    </citation>
    <scope>NUCLEOTIDE SEQUENCE</scope>
    <source>
        <strain evidence="2">KCTC 32513</strain>
    </source>
</reference>
<keyword evidence="3" id="KW-1185">Reference proteome</keyword>
<evidence type="ECO:0000256" key="1">
    <source>
        <dbReference type="SAM" id="SignalP"/>
    </source>
</evidence>
<name>A0A8J3CP98_9PROT</name>
<dbReference type="EMBL" id="BMZH01000001">
    <property type="protein sequence ID" value="GHA81320.1"/>
    <property type="molecule type" value="Genomic_DNA"/>
</dbReference>
<gene>
    <name evidence="2" type="ORF">GCM10009069_00360</name>
</gene>
<keyword evidence="1" id="KW-0732">Signal</keyword>
<protein>
    <recommendedName>
        <fullName evidence="4">Outer membrane lipoprotein-sorting protein</fullName>
    </recommendedName>
</protein>
<evidence type="ECO:0000313" key="2">
    <source>
        <dbReference type="EMBL" id="GHA81320.1"/>
    </source>
</evidence>
<dbReference type="AlphaFoldDB" id="A0A8J3CP98"/>
<evidence type="ECO:0008006" key="4">
    <source>
        <dbReference type="Google" id="ProtNLM"/>
    </source>
</evidence>
<proteinExistence type="predicted"/>
<comment type="caution">
    <text evidence="2">The sequence shown here is derived from an EMBL/GenBank/DDBJ whole genome shotgun (WGS) entry which is preliminary data.</text>
</comment>
<reference evidence="2" key="2">
    <citation type="submission" date="2020-09" db="EMBL/GenBank/DDBJ databases">
        <authorList>
            <person name="Sun Q."/>
            <person name="Kim S."/>
        </authorList>
    </citation>
    <scope>NUCLEOTIDE SEQUENCE</scope>
    <source>
        <strain evidence="2">KCTC 32513</strain>
    </source>
</reference>
<dbReference type="Proteomes" id="UP000634004">
    <property type="component" value="Unassembled WGS sequence"/>
</dbReference>
<dbReference type="RefSeq" id="WP_189494153.1">
    <property type="nucleotide sequence ID" value="NZ_BMZH01000001.1"/>
</dbReference>